<reference evidence="2" key="1">
    <citation type="journal article" date="2004" name="Nature">
        <title>Community structure and metabolism through reconstruction of microbial genomes from the environment.</title>
        <authorList>
            <person name="Tyson G.W."/>
            <person name="Chapman J."/>
            <person name="Hugenholtz P."/>
            <person name="Allen E.E."/>
            <person name="Ram R.J."/>
            <person name="Richardson P.M."/>
            <person name="Solovyev V.V."/>
            <person name="Rubin E.M."/>
            <person name="Rokhsar D.S."/>
            <person name="Banfield J.F."/>
        </authorList>
    </citation>
    <scope>NUCLEOTIDE SEQUENCE [LARGE SCALE GENOMIC DNA]</scope>
</reference>
<organism evidence="2">
    <name type="scientific">Leptospirillum sp. Group II '5-way CG'</name>
    <dbReference type="NCBI Taxonomy" id="419541"/>
    <lineage>
        <taxon>Bacteria</taxon>
        <taxon>Pseudomonadati</taxon>
        <taxon>Nitrospirota</taxon>
        <taxon>Nitrospiria</taxon>
        <taxon>Nitrospirales</taxon>
        <taxon>Nitrospiraceae</taxon>
        <taxon>Leptospirillum</taxon>
    </lineage>
</organism>
<reference evidence="2" key="2">
    <citation type="journal article" date="2008" name="PLoS Biol.">
        <title>Population genomic analysis of strain variation in Leptospirillum group II bacteria involved in acid mine drainage formation.</title>
        <authorList>
            <person name="Simmons S.L."/>
            <person name="Dibartolo G."/>
            <person name="Denef V.J."/>
            <person name="Goltsman D.S."/>
            <person name="Thelen M.P."/>
            <person name="Banfield J.F."/>
        </authorList>
    </citation>
    <scope>NUCLEOTIDE SEQUENCE [LARGE SCALE GENOMIC DNA]</scope>
</reference>
<sequence>MMLPPSGHRDDKKSPRLRGEESHHIYKILVMVLKALIGILVFGALIQYLASRT</sequence>
<keyword evidence="1" id="KW-0472">Membrane</keyword>
<feature type="transmembrane region" description="Helical" evidence="1">
    <location>
        <begin position="25"/>
        <end position="50"/>
    </location>
</feature>
<gene>
    <name evidence="2" type="ORF">CGL2_11364037</name>
</gene>
<evidence type="ECO:0000256" key="1">
    <source>
        <dbReference type="SAM" id="Phobius"/>
    </source>
</evidence>
<keyword evidence="1" id="KW-1133">Transmembrane helix</keyword>
<dbReference type="EMBL" id="DS995259">
    <property type="protein sequence ID" value="EDZ40175.1"/>
    <property type="molecule type" value="Genomic_DNA"/>
</dbReference>
<proteinExistence type="predicted"/>
<dbReference type="AlphaFoldDB" id="B6AKS1"/>
<evidence type="ECO:0000313" key="2">
    <source>
        <dbReference type="EMBL" id="EDZ40175.1"/>
    </source>
</evidence>
<keyword evidence="1" id="KW-0812">Transmembrane</keyword>
<name>B6AKS1_9BACT</name>
<accession>B6AKS1</accession>
<protein>
    <submittedName>
        <fullName evidence="2">Uncharacterized protein</fullName>
    </submittedName>
</protein>